<feature type="non-terminal residue" evidence="1">
    <location>
        <position position="18"/>
    </location>
</feature>
<comment type="caution">
    <text evidence="1">The sequence shown here is derived from an EMBL/GenBank/DDBJ whole genome shotgun (WGS) entry which is preliminary data.</text>
</comment>
<evidence type="ECO:0000313" key="2">
    <source>
        <dbReference type="EMBL" id="CAF4287158.1"/>
    </source>
</evidence>
<sequence>MGCSSAKSSTPAANASTN</sequence>
<proteinExistence type="predicted"/>
<protein>
    <submittedName>
        <fullName evidence="1">Uncharacterized protein</fullName>
    </submittedName>
</protein>
<name>A0A8S2FLE0_9BILA</name>
<reference evidence="1" key="1">
    <citation type="submission" date="2021-02" db="EMBL/GenBank/DDBJ databases">
        <authorList>
            <person name="Nowell W R."/>
        </authorList>
    </citation>
    <scope>NUCLEOTIDE SEQUENCE</scope>
</reference>
<evidence type="ECO:0000313" key="3">
    <source>
        <dbReference type="Proteomes" id="UP000677228"/>
    </source>
</evidence>
<dbReference type="EMBL" id="CAJNOK010033857">
    <property type="protein sequence ID" value="CAF1498400.1"/>
    <property type="molecule type" value="Genomic_DNA"/>
</dbReference>
<dbReference type="EMBL" id="CAJOBA010055858">
    <property type="protein sequence ID" value="CAF4287158.1"/>
    <property type="molecule type" value="Genomic_DNA"/>
</dbReference>
<accession>A0A8S2FLE0</accession>
<dbReference type="Proteomes" id="UP000677228">
    <property type="component" value="Unassembled WGS sequence"/>
</dbReference>
<organism evidence="1 3">
    <name type="scientific">Didymodactylos carnosus</name>
    <dbReference type="NCBI Taxonomy" id="1234261"/>
    <lineage>
        <taxon>Eukaryota</taxon>
        <taxon>Metazoa</taxon>
        <taxon>Spiralia</taxon>
        <taxon>Gnathifera</taxon>
        <taxon>Rotifera</taxon>
        <taxon>Eurotatoria</taxon>
        <taxon>Bdelloidea</taxon>
        <taxon>Philodinida</taxon>
        <taxon>Philodinidae</taxon>
        <taxon>Didymodactylos</taxon>
    </lineage>
</organism>
<dbReference type="Proteomes" id="UP000682733">
    <property type="component" value="Unassembled WGS sequence"/>
</dbReference>
<dbReference type="AlphaFoldDB" id="A0A8S2FLE0"/>
<gene>
    <name evidence="1" type="ORF">OVA965_LOCUS36824</name>
    <name evidence="2" type="ORF">TMI583_LOCUS37857</name>
</gene>
<evidence type="ECO:0000313" key="1">
    <source>
        <dbReference type="EMBL" id="CAF1498400.1"/>
    </source>
</evidence>